<name>A0A448YFR0_BRENA</name>
<feature type="compositionally biased region" description="Acidic residues" evidence="4">
    <location>
        <begin position="705"/>
        <end position="718"/>
    </location>
</feature>
<feature type="repeat" description="ANK" evidence="3">
    <location>
        <begin position="406"/>
        <end position="438"/>
    </location>
</feature>
<feature type="compositionally biased region" description="Acidic residues" evidence="4">
    <location>
        <begin position="446"/>
        <end position="458"/>
    </location>
</feature>
<proteinExistence type="predicted"/>
<dbReference type="AlphaFoldDB" id="A0A448YFR0"/>
<feature type="repeat" description="ANK" evidence="3">
    <location>
        <begin position="578"/>
        <end position="610"/>
    </location>
</feature>
<organism evidence="5 6">
    <name type="scientific">Brettanomyces naardenensis</name>
    <name type="common">Yeast</name>
    <dbReference type="NCBI Taxonomy" id="13370"/>
    <lineage>
        <taxon>Eukaryota</taxon>
        <taxon>Fungi</taxon>
        <taxon>Dikarya</taxon>
        <taxon>Ascomycota</taxon>
        <taxon>Saccharomycotina</taxon>
        <taxon>Pichiomycetes</taxon>
        <taxon>Pichiales</taxon>
        <taxon>Pichiaceae</taxon>
        <taxon>Brettanomyces</taxon>
    </lineage>
</organism>
<feature type="compositionally biased region" description="Acidic residues" evidence="4">
    <location>
        <begin position="237"/>
        <end position="249"/>
    </location>
</feature>
<dbReference type="InterPro" id="IPR036770">
    <property type="entry name" value="Ankyrin_rpt-contain_sf"/>
</dbReference>
<evidence type="ECO:0000256" key="4">
    <source>
        <dbReference type="SAM" id="MobiDB-lite"/>
    </source>
</evidence>
<dbReference type="InParanoid" id="A0A448YFR0"/>
<feature type="region of interest" description="Disordered" evidence="4">
    <location>
        <begin position="641"/>
        <end position="831"/>
    </location>
</feature>
<keyword evidence="1" id="KW-0677">Repeat</keyword>
<feature type="repeat" description="ANK" evidence="3">
    <location>
        <begin position="550"/>
        <end position="577"/>
    </location>
</feature>
<feature type="region of interest" description="Disordered" evidence="4">
    <location>
        <begin position="434"/>
        <end position="458"/>
    </location>
</feature>
<feature type="region of interest" description="Disordered" evidence="4">
    <location>
        <begin position="197"/>
        <end position="341"/>
    </location>
</feature>
<dbReference type="PROSITE" id="PS50088">
    <property type="entry name" value="ANK_REPEAT"/>
    <property type="match status" value="5"/>
</dbReference>
<feature type="compositionally biased region" description="Basic and acidic residues" evidence="4">
    <location>
        <begin position="145"/>
        <end position="172"/>
    </location>
</feature>
<evidence type="ECO:0000256" key="2">
    <source>
        <dbReference type="ARBA" id="ARBA00023043"/>
    </source>
</evidence>
<feature type="compositionally biased region" description="Basic residues" evidence="4">
    <location>
        <begin position="283"/>
        <end position="295"/>
    </location>
</feature>
<dbReference type="PROSITE" id="PS50297">
    <property type="entry name" value="ANK_REP_REGION"/>
    <property type="match status" value="2"/>
</dbReference>
<keyword evidence="6" id="KW-1185">Reference proteome</keyword>
<evidence type="ECO:0000256" key="3">
    <source>
        <dbReference type="PROSITE-ProRule" id="PRU00023"/>
    </source>
</evidence>
<feature type="repeat" description="ANK" evidence="3">
    <location>
        <begin position="371"/>
        <end position="403"/>
    </location>
</feature>
<feature type="compositionally biased region" description="Polar residues" evidence="4">
    <location>
        <begin position="112"/>
        <end position="121"/>
    </location>
</feature>
<dbReference type="Pfam" id="PF12796">
    <property type="entry name" value="Ank_2"/>
    <property type="match status" value="2"/>
</dbReference>
<dbReference type="FunCoup" id="A0A448YFR0">
    <property type="interactions" value="155"/>
</dbReference>
<dbReference type="PANTHER" id="PTHR24171:SF8">
    <property type="entry name" value="BRCA1-ASSOCIATED RING DOMAIN PROTEIN 1"/>
    <property type="match status" value="1"/>
</dbReference>
<gene>
    <name evidence="5" type="ORF">BRENAR_LOCUS531</name>
</gene>
<feature type="region of interest" description="Disordered" evidence="4">
    <location>
        <begin position="1"/>
        <end position="172"/>
    </location>
</feature>
<keyword evidence="2 3" id="KW-0040">ANK repeat</keyword>
<protein>
    <submittedName>
        <fullName evidence="5">DEKNAAC100449</fullName>
    </submittedName>
</protein>
<feature type="compositionally biased region" description="Polar residues" evidence="4">
    <location>
        <begin position="804"/>
        <end position="814"/>
    </location>
</feature>
<dbReference type="EMBL" id="CAACVR010000001">
    <property type="protein sequence ID" value="VEU19795.1"/>
    <property type="molecule type" value="Genomic_DNA"/>
</dbReference>
<dbReference type="SUPFAM" id="SSF48403">
    <property type="entry name" value="Ankyrin repeat"/>
    <property type="match status" value="1"/>
</dbReference>
<dbReference type="OrthoDB" id="194358at2759"/>
<reference evidence="5 6" key="1">
    <citation type="submission" date="2018-12" db="EMBL/GenBank/DDBJ databases">
        <authorList>
            <person name="Tiukova I."/>
            <person name="Dainat J."/>
        </authorList>
    </citation>
    <scope>NUCLEOTIDE SEQUENCE [LARGE SCALE GENOMIC DNA]</scope>
</reference>
<dbReference type="SMART" id="SM00248">
    <property type="entry name" value="ANK"/>
    <property type="match status" value="6"/>
</dbReference>
<feature type="compositionally biased region" description="Basic and acidic residues" evidence="4">
    <location>
        <begin position="719"/>
        <end position="744"/>
    </location>
</feature>
<feature type="compositionally biased region" description="Basic and acidic residues" evidence="4">
    <location>
        <begin position="690"/>
        <end position="704"/>
    </location>
</feature>
<evidence type="ECO:0000313" key="6">
    <source>
        <dbReference type="Proteomes" id="UP000290900"/>
    </source>
</evidence>
<dbReference type="PANTHER" id="PTHR24171">
    <property type="entry name" value="ANKYRIN REPEAT DOMAIN-CONTAINING PROTEIN 39-RELATED"/>
    <property type="match status" value="1"/>
</dbReference>
<dbReference type="Pfam" id="PF00023">
    <property type="entry name" value="Ank"/>
    <property type="match status" value="1"/>
</dbReference>
<feature type="repeat" description="ANK" evidence="3">
    <location>
        <begin position="338"/>
        <end position="370"/>
    </location>
</feature>
<feature type="compositionally biased region" description="Basic residues" evidence="4">
    <location>
        <begin position="37"/>
        <end position="50"/>
    </location>
</feature>
<evidence type="ECO:0000256" key="1">
    <source>
        <dbReference type="ARBA" id="ARBA00022737"/>
    </source>
</evidence>
<feature type="region of interest" description="Disordered" evidence="4">
    <location>
        <begin position="482"/>
        <end position="501"/>
    </location>
</feature>
<evidence type="ECO:0000313" key="5">
    <source>
        <dbReference type="EMBL" id="VEU19795.1"/>
    </source>
</evidence>
<dbReference type="Proteomes" id="UP000290900">
    <property type="component" value="Unassembled WGS sequence"/>
</dbReference>
<accession>A0A448YFR0</accession>
<sequence length="1112" mass="125603">MAQESNQSRRPLGPSAGGSSYRGGGDGNGYNYNGYRGHGRGRYGGYRRGHNNGNGRSRYRGSRGGGYYGSSRREYGGSSYGKSNVGDYDRVRSSGPLSDYSQRRNEYPSYIPRTQNSSSTIGRDDQKDGKASEKANSIINVPESAVKDAHTVGKADLEETSKQTELSTKKKVDDVIESSGDFVEQKQRGETAEKIQNELISADYKPVGKAAVVPPPLGGKTKRKDSQSVSPNHSETSDEMDVEEEEEEGPILNGKKRNVSVEPPNDSEAETDVEKEAIPAPSRRTRRLHRLMRKTRRDEQEDSADEKDQKRADRDDKRRASSTSRPRKVSGRHGKDASGRSLLQRLCARGNYDEAKQLIESGSDVNDADYAGNTPLHEAALEGYVDIVNLLLDNKAEIDKQSGQMDRDTALIDASSNLHYEVVKLLVDRGADPTLANAQGDTPLDALEDEDRDVSSMSDDDLTALRKLRKLLVQYTKDWRRKHQHRRRSSTTDTEPDDSIARRRNNNTFFDFFTREGRSEIYTKVAENDVTYVLNYVSNLAGNRVPPDLLTLAARHGHTDIASLLLAFGAKVNYHDRNGRTPLMYAVGKDHIEMVKLLIENNADSLLKDDDDKTALDYALASDVADNKEIRLLRESEKTLLAQGRKSRPRGAGDEVKSGGKRLKRKRSQLDDEEEESNGEEEVRQQVNGKSEEDPSEEERRDSESAAEEEEEENYTDVEEAKETVREENERLVDEAPEETKDLTEQESSSSKTMRRKSSARMTSLSVSPDRVPPAMKRRKTVDKLNIVSLGGSPKPESVESESRSGSPAVQQSEIKARKEKDLDAQKAREALEMERLERKRARQQQIAKGIEQMERKRAEEEKAHKLQEMARQKKEEEEVARKKFELKAKQRAVQEEEVAEQKRLIRSYYPYGMKIAQFGHVPSREEILQYLPLYSFEVDGERCVVDVQVCLILGIENLYGECPELEKLPVSAELKPLLWNILWPMIGSFIINEDVPRGAGQTKAQWKLYESEERNFYDLVINWVRLDKFEQLLAEREELNVVKKTVDDVGICNVLIPKKVEMSRNSSLVTPISSRSNSQHGIDPADTELRLPAILEKKVRKALGMMRKNLW</sequence>
<dbReference type="STRING" id="13370.A0A448YFR0"/>
<feature type="compositionally biased region" description="Basic and acidic residues" evidence="4">
    <location>
        <begin position="122"/>
        <end position="133"/>
    </location>
</feature>
<feature type="compositionally biased region" description="Basic and acidic residues" evidence="4">
    <location>
        <begin position="815"/>
        <end position="831"/>
    </location>
</feature>
<dbReference type="PRINTS" id="PR01415">
    <property type="entry name" value="ANKYRIN"/>
</dbReference>
<dbReference type="Gene3D" id="1.25.40.20">
    <property type="entry name" value="Ankyrin repeat-containing domain"/>
    <property type="match status" value="2"/>
</dbReference>
<dbReference type="InterPro" id="IPR002110">
    <property type="entry name" value="Ankyrin_rpt"/>
</dbReference>
<feature type="compositionally biased region" description="Acidic residues" evidence="4">
    <location>
        <begin position="671"/>
        <end position="680"/>
    </location>
</feature>
<feature type="compositionally biased region" description="Basic and acidic residues" evidence="4">
    <location>
        <begin position="306"/>
        <end position="319"/>
    </location>
</feature>